<evidence type="ECO:0000256" key="4">
    <source>
        <dbReference type="ARBA" id="ARBA00010146"/>
    </source>
</evidence>
<evidence type="ECO:0000313" key="18">
    <source>
        <dbReference type="CGD" id="CAL0000167328"/>
    </source>
</evidence>
<dbReference type="AlphaFoldDB" id="B9W9Y9"/>
<keyword evidence="13" id="KW-0539">Nucleus</keyword>
<dbReference type="Pfam" id="PF08649">
    <property type="entry name" value="DASH_Dad1"/>
    <property type="match status" value="1"/>
</dbReference>
<evidence type="ECO:0000256" key="7">
    <source>
        <dbReference type="ARBA" id="ARBA00022490"/>
    </source>
</evidence>
<evidence type="ECO:0000256" key="1">
    <source>
        <dbReference type="ARBA" id="ARBA00004123"/>
    </source>
</evidence>
<keyword evidence="8" id="KW-0132">Cell division</keyword>
<keyword evidence="9" id="KW-0493">Microtubule</keyword>
<dbReference type="GO" id="GO:0044732">
    <property type="term" value="C:mitotic spindle pole body"/>
    <property type="evidence" value="ECO:0007669"/>
    <property type="project" value="TreeGrafter"/>
</dbReference>
<dbReference type="Proteomes" id="UP000002605">
    <property type="component" value="Chromosome 1"/>
</dbReference>
<keyword evidence="20" id="KW-1185">Reference proteome</keyword>
<dbReference type="VEuPathDB" id="FungiDB:CD36_12700"/>
<evidence type="ECO:0000256" key="17">
    <source>
        <dbReference type="SAM" id="MobiDB-lite"/>
    </source>
</evidence>
<comment type="similarity">
    <text evidence="4">Belongs to the DASH complex DAD1 family.</text>
</comment>
<sequence length="100" mass="11619">MSNSSSLSTPPKNEYFIKQRDLLIQEISNNLTKIHTNLETLNRSLHESKQIGKEFDDVARLWSTFYDGMNRQTRESTHDENNNKTNSSDIEDENSNNNNI</sequence>
<keyword evidence="7" id="KW-0963">Cytoplasm</keyword>
<comment type="subcellular location">
    <subcellularLocation>
        <location evidence="3">Chromosome</location>
        <location evidence="3">Centromere</location>
        <location evidence="3">Kinetochore</location>
    </subcellularLocation>
    <subcellularLocation>
        <location evidence="2">Cytoplasm</location>
        <location evidence="2">Cytoskeleton</location>
        <location evidence="2">Spindle</location>
    </subcellularLocation>
    <subcellularLocation>
        <location evidence="1">Nucleus</location>
    </subcellularLocation>
</comment>
<dbReference type="PANTHER" id="PTHR28025">
    <property type="entry name" value="DASH COMPLEX SUBUNIT DAD1"/>
    <property type="match status" value="1"/>
</dbReference>
<keyword evidence="11" id="KW-0995">Kinetochore</keyword>
<dbReference type="EMBL" id="FM992688">
    <property type="protein sequence ID" value="CAX45627.1"/>
    <property type="molecule type" value="Genomic_DNA"/>
</dbReference>
<keyword evidence="6" id="KW-0158">Chromosome</keyword>
<evidence type="ECO:0000256" key="12">
    <source>
        <dbReference type="ARBA" id="ARBA00023212"/>
    </source>
</evidence>
<evidence type="ECO:0000256" key="13">
    <source>
        <dbReference type="ARBA" id="ARBA00023242"/>
    </source>
</evidence>
<keyword evidence="12" id="KW-0206">Cytoskeleton</keyword>
<evidence type="ECO:0000256" key="15">
    <source>
        <dbReference type="ARBA" id="ARBA00023328"/>
    </source>
</evidence>
<evidence type="ECO:0000256" key="5">
    <source>
        <dbReference type="ARBA" id="ARBA00020261"/>
    </source>
</evidence>
<evidence type="ECO:0000256" key="10">
    <source>
        <dbReference type="ARBA" id="ARBA00022776"/>
    </source>
</evidence>
<evidence type="ECO:0000313" key="19">
    <source>
        <dbReference type="EMBL" id="CAX45627.1"/>
    </source>
</evidence>
<keyword evidence="10" id="KW-0498">Mitosis</keyword>
<dbReference type="GO" id="GO:0072686">
    <property type="term" value="C:mitotic spindle"/>
    <property type="evidence" value="ECO:0007669"/>
    <property type="project" value="InterPro"/>
</dbReference>
<dbReference type="GO" id="GO:0051010">
    <property type="term" value="F:microtubule plus-end binding"/>
    <property type="evidence" value="ECO:0007669"/>
    <property type="project" value="TreeGrafter"/>
</dbReference>
<keyword evidence="15" id="KW-0137">Centromere</keyword>
<evidence type="ECO:0000256" key="3">
    <source>
        <dbReference type="ARBA" id="ARBA00004629"/>
    </source>
</evidence>
<organism evidence="19 20">
    <name type="scientific">Candida dubliniensis (strain CD36 / ATCC MYA-646 / CBS 7987 / NCPF 3949 / NRRL Y-17841)</name>
    <name type="common">Yeast</name>
    <dbReference type="NCBI Taxonomy" id="573826"/>
    <lineage>
        <taxon>Eukaryota</taxon>
        <taxon>Fungi</taxon>
        <taxon>Dikarya</taxon>
        <taxon>Ascomycota</taxon>
        <taxon>Saccharomycotina</taxon>
        <taxon>Pichiomycetes</taxon>
        <taxon>Debaryomycetaceae</taxon>
        <taxon>Candida/Lodderomyces clade</taxon>
        <taxon>Candida</taxon>
    </lineage>
</organism>
<dbReference type="CGD" id="CAL0000167328">
    <property type="gene designation" value="Cd36_12700"/>
</dbReference>
<dbReference type="KEGG" id="cdu:CD36_12700"/>
<dbReference type="eggNOG" id="ENOG502SBWQ">
    <property type="taxonomic scope" value="Eukaryota"/>
</dbReference>
<dbReference type="GO" id="GO:0042729">
    <property type="term" value="C:DASH complex"/>
    <property type="evidence" value="ECO:0007669"/>
    <property type="project" value="InterPro"/>
</dbReference>
<evidence type="ECO:0000313" key="20">
    <source>
        <dbReference type="Proteomes" id="UP000002605"/>
    </source>
</evidence>
<dbReference type="GO" id="GO:0051301">
    <property type="term" value="P:cell division"/>
    <property type="evidence" value="ECO:0007669"/>
    <property type="project" value="UniProtKB-KW"/>
</dbReference>
<gene>
    <name evidence="18" type="ordered locus">Cd36_12700</name>
    <name evidence="19" type="ORF">CD36_12700</name>
</gene>
<evidence type="ECO:0000256" key="16">
    <source>
        <dbReference type="ARBA" id="ARBA00030566"/>
    </source>
</evidence>
<keyword evidence="14" id="KW-0131">Cell cycle</keyword>
<name>B9W9Y9_CANDC</name>
<dbReference type="HOGENOM" id="CLU_142427_2_1_1"/>
<reference evidence="19 20" key="1">
    <citation type="journal article" date="2009" name="Genome Res.">
        <title>Comparative genomics of the fungal pathogens Candida dubliniensis and Candida albicans.</title>
        <authorList>
            <person name="Jackson A.P."/>
            <person name="Gamble J.A."/>
            <person name="Yeomans T."/>
            <person name="Moran G.P."/>
            <person name="Saunders D."/>
            <person name="Harris D."/>
            <person name="Aslett M."/>
            <person name="Barrell J.F."/>
            <person name="Butler G."/>
            <person name="Citiulo F."/>
            <person name="Coleman D.C."/>
            <person name="de Groot P.W.J."/>
            <person name="Goodwin T.J."/>
            <person name="Quail M.A."/>
            <person name="McQuillan J."/>
            <person name="Munro C.A."/>
            <person name="Pain A."/>
            <person name="Poulter R.T."/>
            <person name="Rajandream M.A."/>
            <person name="Renauld H."/>
            <person name="Spiering M.J."/>
            <person name="Tivey A."/>
            <person name="Gow N.A.R."/>
            <person name="Barrell B."/>
            <person name="Sullivan D.J."/>
            <person name="Berriman M."/>
        </authorList>
    </citation>
    <scope>NUCLEOTIDE SEQUENCE [LARGE SCALE GENOMIC DNA]</scope>
    <source>
        <strain evidence="20">CD36 / ATCC MYA-646 / CBS 7987 / NCPF 3949 / NRRL Y-17841</strain>
    </source>
</reference>
<dbReference type="RefSeq" id="XP_002417909.1">
    <property type="nucleotide sequence ID" value="XM_002417864.1"/>
</dbReference>
<feature type="region of interest" description="Disordered" evidence="17">
    <location>
        <begin position="71"/>
        <end position="100"/>
    </location>
</feature>
<feature type="compositionally biased region" description="Basic and acidic residues" evidence="17">
    <location>
        <begin position="72"/>
        <end position="82"/>
    </location>
</feature>
<evidence type="ECO:0000256" key="9">
    <source>
        <dbReference type="ARBA" id="ARBA00022701"/>
    </source>
</evidence>
<dbReference type="GO" id="GO:0005876">
    <property type="term" value="C:spindle microtubule"/>
    <property type="evidence" value="ECO:0007669"/>
    <property type="project" value="TreeGrafter"/>
</dbReference>
<protein>
    <recommendedName>
        <fullName evidence="5">DASH complex subunit DAD1</fullName>
    </recommendedName>
    <alternativeName>
        <fullName evidence="16">Outer kinetochore protein DAD1</fullName>
    </alternativeName>
</protein>
<evidence type="ECO:0000256" key="2">
    <source>
        <dbReference type="ARBA" id="ARBA00004186"/>
    </source>
</evidence>
<proteinExistence type="inferred from homology"/>
<evidence type="ECO:0000256" key="6">
    <source>
        <dbReference type="ARBA" id="ARBA00022454"/>
    </source>
</evidence>
<dbReference type="InterPro" id="IPR013958">
    <property type="entry name" value="DASH_Dad1"/>
</dbReference>
<evidence type="ECO:0000256" key="8">
    <source>
        <dbReference type="ARBA" id="ARBA00022618"/>
    </source>
</evidence>
<evidence type="ECO:0000256" key="11">
    <source>
        <dbReference type="ARBA" id="ARBA00022838"/>
    </source>
</evidence>
<dbReference type="GeneID" id="8045537"/>
<dbReference type="PANTHER" id="PTHR28025:SF1">
    <property type="entry name" value="DASH COMPLEX SUBUNIT DAD1"/>
    <property type="match status" value="1"/>
</dbReference>
<accession>B9W9Y9</accession>
<dbReference type="OrthoDB" id="5566853at2759"/>
<evidence type="ECO:0000256" key="14">
    <source>
        <dbReference type="ARBA" id="ARBA00023306"/>
    </source>
</evidence>